<name>A0A1H4MAA2_9ACTN</name>
<dbReference type="GO" id="GO:0016491">
    <property type="term" value="F:oxidoreductase activity"/>
    <property type="evidence" value="ECO:0007669"/>
    <property type="project" value="InterPro"/>
</dbReference>
<dbReference type="PANTHER" id="PTHR43677:SF4">
    <property type="entry name" value="QUINONE OXIDOREDUCTASE-LIKE PROTEIN 2"/>
    <property type="match status" value="1"/>
</dbReference>
<dbReference type="AlphaFoldDB" id="A0A1H4MAA2"/>
<accession>A0A1H4MAA2</accession>
<dbReference type="InterPro" id="IPR020843">
    <property type="entry name" value="ER"/>
</dbReference>
<organism evidence="2 3">
    <name type="scientific">Streptomyces misionensis</name>
    <dbReference type="NCBI Taxonomy" id="67331"/>
    <lineage>
        <taxon>Bacteria</taxon>
        <taxon>Bacillati</taxon>
        <taxon>Actinomycetota</taxon>
        <taxon>Actinomycetes</taxon>
        <taxon>Kitasatosporales</taxon>
        <taxon>Streptomycetaceae</taxon>
        <taxon>Streptomyces</taxon>
    </lineage>
</organism>
<reference evidence="2 3" key="1">
    <citation type="submission" date="2016-10" db="EMBL/GenBank/DDBJ databases">
        <authorList>
            <person name="de Groot N.N."/>
        </authorList>
    </citation>
    <scope>NUCLEOTIDE SEQUENCE [LARGE SCALE GENOMIC DNA]</scope>
    <source>
        <strain evidence="2 3">DSM 40306</strain>
    </source>
</reference>
<gene>
    <name evidence="2" type="ORF">SAMN04490357_0421</name>
</gene>
<dbReference type="Gene3D" id="3.40.50.720">
    <property type="entry name" value="NAD(P)-binding Rossmann-like Domain"/>
    <property type="match status" value="1"/>
</dbReference>
<dbReference type="InterPro" id="IPR011032">
    <property type="entry name" value="GroES-like_sf"/>
</dbReference>
<dbReference type="PANTHER" id="PTHR43677">
    <property type="entry name" value="SHORT-CHAIN DEHYDROGENASE/REDUCTASE"/>
    <property type="match status" value="1"/>
</dbReference>
<dbReference type="STRING" id="67331.SAMN04490357_0421"/>
<dbReference type="Pfam" id="PF08240">
    <property type="entry name" value="ADH_N"/>
    <property type="match status" value="1"/>
</dbReference>
<dbReference type="SUPFAM" id="SSF51735">
    <property type="entry name" value="NAD(P)-binding Rossmann-fold domains"/>
    <property type="match status" value="1"/>
</dbReference>
<dbReference type="InterPro" id="IPR051397">
    <property type="entry name" value="Zn-ADH-like_protein"/>
</dbReference>
<proteinExistence type="predicted"/>
<evidence type="ECO:0000259" key="1">
    <source>
        <dbReference type="SMART" id="SM00829"/>
    </source>
</evidence>
<dbReference type="Pfam" id="PF00107">
    <property type="entry name" value="ADH_zinc_N"/>
    <property type="match status" value="1"/>
</dbReference>
<dbReference type="Gene3D" id="3.90.180.10">
    <property type="entry name" value="Medium-chain alcohol dehydrogenases, catalytic domain"/>
    <property type="match status" value="1"/>
</dbReference>
<evidence type="ECO:0000313" key="2">
    <source>
        <dbReference type="EMBL" id="SEB79966.1"/>
    </source>
</evidence>
<dbReference type="EMBL" id="FNTD01000004">
    <property type="protein sequence ID" value="SEB79966.1"/>
    <property type="molecule type" value="Genomic_DNA"/>
</dbReference>
<dbReference type="InterPro" id="IPR013154">
    <property type="entry name" value="ADH-like_N"/>
</dbReference>
<evidence type="ECO:0000313" key="3">
    <source>
        <dbReference type="Proteomes" id="UP000182375"/>
    </source>
</evidence>
<dbReference type="GeneID" id="95509701"/>
<protein>
    <submittedName>
        <fullName evidence="2">NADPH:quinone reductase</fullName>
    </submittedName>
</protein>
<dbReference type="RefSeq" id="WP_074995928.1">
    <property type="nucleotide sequence ID" value="NZ_FNTD01000004.1"/>
</dbReference>
<dbReference type="InterPro" id="IPR036291">
    <property type="entry name" value="NAD(P)-bd_dom_sf"/>
</dbReference>
<dbReference type="SUPFAM" id="SSF50129">
    <property type="entry name" value="GroES-like"/>
    <property type="match status" value="1"/>
</dbReference>
<dbReference type="InterPro" id="IPR013149">
    <property type="entry name" value="ADH-like_C"/>
</dbReference>
<dbReference type="SMART" id="SM00829">
    <property type="entry name" value="PKS_ER"/>
    <property type="match status" value="1"/>
</dbReference>
<dbReference type="Proteomes" id="UP000182375">
    <property type="component" value="Unassembled WGS sequence"/>
</dbReference>
<sequence length="312" mass="32164">MIAARLHTWDAAPDLEETELPGPPGEGEVIVEVEAAAVTHLDLTVMTGTFTHRPALPFTPGTAGVGTVVEGDAALLGRRVLVRGGGIGLERDGTWAERVGVPVGALREVPREADAALAATCYSPMTTAWAAVEEVGRIGGGERVVVTGAAGAVGSLCVQLAARAGAYVVAVVRDEDAAGAVPDTAHEVLVRPAGAEVTVEGEADVLLDTVGGDTVSSFLGAMRPGGRAVLIGYVAGTTLRVDLPTLMSRDVALLPMNMVRRHVPAEVFDRLLGDLTDGRLALRTTALPFARMADAVETRRKGGGRGTIAVLM</sequence>
<feature type="domain" description="Enoyl reductase (ER)" evidence="1">
    <location>
        <begin position="4"/>
        <end position="310"/>
    </location>
</feature>